<name>A0A195D1W1_9HYME</name>
<accession>A0A195D1W1</accession>
<organism evidence="2 3">
    <name type="scientific">Cyphomyrmex costatus</name>
    <dbReference type="NCBI Taxonomy" id="456900"/>
    <lineage>
        <taxon>Eukaryota</taxon>
        <taxon>Metazoa</taxon>
        <taxon>Ecdysozoa</taxon>
        <taxon>Arthropoda</taxon>
        <taxon>Hexapoda</taxon>
        <taxon>Insecta</taxon>
        <taxon>Pterygota</taxon>
        <taxon>Neoptera</taxon>
        <taxon>Endopterygota</taxon>
        <taxon>Hymenoptera</taxon>
        <taxon>Apocrita</taxon>
        <taxon>Aculeata</taxon>
        <taxon>Formicoidea</taxon>
        <taxon>Formicidae</taxon>
        <taxon>Myrmicinae</taxon>
        <taxon>Cyphomyrmex</taxon>
    </lineage>
</organism>
<keyword evidence="3" id="KW-1185">Reference proteome</keyword>
<gene>
    <name evidence="2" type="ORF">ALC62_02128</name>
</gene>
<reference evidence="2 3" key="1">
    <citation type="submission" date="2016-03" db="EMBL/GenBank/DDBJ databases">
        <title>Cyphomyrmex costatus WGS genome.</title>
        <authorList>
            <person name="Nygaard S."/>
            <person name="Hu H."/>
            <person name="Boomsma J."/>
            <person name="Zhang G."/>
        </authorList>
    </citation>
    <scope>NUCLEOTIDE SEQUENCE [LARGE SCALE GENOMIC DNA]</scope>
    <source>
        <strain evidence="2">MS0001</strain>
        <tissue evidence="2">Whole body</tissue>
    </source>
</reference>
<evidence type="ECO:0000313" key="2">
    <source>
        <dbReference type="EMBL" id="KYN06893.1"/>
    </source>
</evidence>
<feature type="region of interest" description="Disordered" evidence="1">
    <location>
        <begin position="44"/>
        <end position="64"/>
    </location>
</feature>
<dbReference type="AlphaFoldDB" id="A0A195D1W1"/>
<evidence type="ECO:0000313" key="3">
    <source>
        <dbReference type="Proteomes" id="UP000078542"/>
    </source>
</evidence>
<sequence>MDTSPTLSIGGSRARAALLTTSGTGTGSTDRRVVFLASQPSVSSSHETKTWPHHWSPHTAGPGRRENELARFDSDAFNALTVIARVDWSDDDTGSLWHCDPRFGGRHATHLLPASLSFHPLCVSLFVRTMHRAERATRRTFGILNSARHPHVFGCVRVHARSIYAGCMAGLHEPGPRADVRGPGGRQTIFRRSSVHADSTVINLTAMDTSLRDYHFGSPPYASGIYTMWYV</sequence>
<proteinExistence type="predicted"/>
<dbReference type="EMBL" id="KQ976948">
    <property type="protein sequence ID" value="KYN06893.1"/>
    <property type="molecule type" value="Genomic_DNA"/>
</dbReference>
<dbReference type="Proteomes" id="UP000078542">
    <property type="component" value="Unassembled WGS sequence"/>
</dbReference>
<protein>
    <submittedName>
        <fullName evidence="2">Uncharacterized protein</fullName>
    </submittedName>
</protein>
<evidence type="ECO:0000256" key="1">
    <source>
        <dbReference type="SAM" id="MobiDB-lite"/>
    </source>
</evidence>